<protein>
    <recommendedName>
        <fullName evidence="1">DUF3885 domain-containing protein</fullName>
    </recommendedName>
</protein>
<keyword evidence="3" id="KW-1185">Reference proteome</keyword>
<dbReference type="Proteomes" id="UP000664357">
    <property type="component" value="Unassembled WGS sequence"/>
</dbReference>
<dbReference type="EMBL" id="JAFREL020000003">
    <property type="protein sequence ID" value="MEO1771669.1"/>
    <property type="molecule type" value="Genomic_DNA"/>
</dbReference>
<organism evidence="2 3">
    <name type="scientific">Candidatus Enterococcus ferrettii</name>
    <dbReference type="NCBI Taxonomy" id="2815324"/>
    <lineage>
        <taxon>Bacteria</taxon>
        <taxon>Bacillati</taxon>
        <taxon>Bacillota</taxon>
        <taxon>Bacilli</taxon>
        <taxon>Lactobacillales</taxon>
        <taxon>Enterococcaceae</taxon>
        <taxon>Enterococcus</taxon>
    </lineage>
</organism>
<dbReference type="Pfam" id="PF13021">
    <property type="entry name" value="DUF3885"/>
    <property type="match status" value="1"/>
</dbReference>
<proteinExistence type="predicted"/>
<dbReference type="RefSeq" id="WP_207704698.1">
    <property type="nucleotide sequence ID" value="NZ_JAFREL020000003.1"/>
</dbReference>
<evidence type="ECO:0000259" key="1">
    <source>
        <dbReference type="Pfam" id="PF13021"/>
    </source>
</evidence>
<dbReference type="InterPro" id="IPR024976">
    <property type="entry name" value="DUF3885"/>
</dbReference>
<gene>
    <name evidence="2" type="ORF">JZO67_003650</name>
</gene>
<accession>A0ABV0EVS7</accession>
<reference evidence="2 3" key="1">
    <citation type="submission" date="2024-02" db="EMBL/GenBank/DDBJ databases">
        <title>The Genome Sequence of Enterococcus sp. DIV0159.</title>
        <authorList>
            <person name="Earl A."/>
            <person name="Manson A."/>
            <person name="Gilmore M."/>
            <person name="Sanders J."/>
            <person name="Shea T."/>
            <person name="Howe W."/>
            <person name="Livny J."/>
            <person name="Cuomo C."/>
            <person name="Neafsey D."/>
            <person name="Birren B."/>
        </authorList>
    </citation>
    <scope>NUCLEOTIDE SEQUENCE [LARGE SCALE GENOMIC DNA]</scope>
    <source>
        <strain evidence="2 3">665A</strain>
    </source>
</reference>
<sequence length="215" mass="25539">MTHSFKQQVFNQLQAAYISDYTTGDRYLTFDHQRSYHFRMNLSYYYESITAKTLTKTVGIVRELIDSIFSDEQTIVIAQYIYQRKQLKKLLDPSQIRLDRFRSLLFEQGTLRLLEYSIESPLILQKIGASLVYQDFSNLNPGYPHLVNPTILINLRKEIVLHIYDDRGCDVFCKEEKDYLALTNQFQPYIESYIRDMMQLDYTVLTSPYDVRFTK</sequence>
<evidence type="ECO:0000313" key="2">
    <source>
        <dbReference type="EMBL" id="MEO1771669.1"/>
    </source>
</evidence>
<feature type="domain" description="DUF3885" evidence="1">
    <location>
        <begin position="35"/>
        <end position="193"/>
    </location>
</feature>
<comment type="caution">
    <text evidence="2">The sequence shown here is derived from an EMBL/GenBank/DDBJ whole genome shotgun (WGS) entry which is preliminary data.</text>
</comment>
<name>A0ABV0EVS7_9ENTE</name>
<evidence type="ECO:0000313" key="3">
    <source>
        <dbReference type="Proteomes" id="UP000664357"/>
    </source>
</evidence>